<dbReference type="AlphaFoldDB" id="K9WZ10"/>
<sequence>MFTVTTQELLTIQAHSDVVDGIAFSPDGQTLISGSRDKSIKFWDVKTGELKATITEGLAKVYGIALSADGRYLVSSDNQKTIKVWQL</sequence>
<feature type="repeat" description="WD" evidence="3">
    <location>
        <begin position="54"/>
        <end position="87"/>
    </location>
</feature>
<accession>K9WZ10</accession>
<dbReference type="OrthoDB" id="494465at2"/>
<dbReference type="Pfam" id="PF00400">
    <property type="entry name" value="WD40"/>
    <property type="match status" value="2"/>
</dbReference>
<protein>
    <submittedName>
        <fullName evidence="4">WD40 repeat-containing protein</fullName>
    </submittedName>
</protein>
<organism evidence="4 5">
    <name type="scientific">Cylindrospermum stagnale PCC 7417</name>
    <dbReference type="NCBI Taxonomy" id="56107"/>
    <lineage>
        <taxon>Bacteria</taxon>
        <taxon>Bacillati</taxon>
        <taxon>Cyanobacteriota</taxon>
        <taxon>Cyanophyceae</taxon>
        <taxon>Nostocales</taxon>
        <taxon>Nostocaceae</taxon>
        <taxon>Cylindrospermum</taxon>
    </lineage>
</organism>
<keyword evidence="2" id="KW-0677">Repeat</keyword>
<dbReference type="PROSITE" id="PS50082">
    <property type="entry name" value="WD_REPEATS_2"/>
    <property type="match status" value="2"/>
</dbReference>
<dbReference type="Gene3D" id="2.130.10.10">
    <property type="entry name" value="YVTN repeat-like/Quinoprotein amine dehydrogenase"/>
    <property type="match status" value="1"/>
</dbReference>
<dbReference type="HOGENOM" id="CLU_000288_57_30_3"/>
<dbReference type="SMART" id="SM00320">
    <property type="entry name" value="WD40"/>
    <property type="match status" value="2"/>
</dbReference>
<dbReference type="RefSeq" id="WP_015208702.1">
    <property type="nucleotide sequence ID" value="NC_019757.1"/>
</dbReference>
<dbReference type="InterPro" id="IPR015943">
    <property type="entry name" value="WD40/YVTN_repeat-like_dom_sf"/>
</dbReference>
<dbReference type="Proteomes" id="UP000010475">
    <property type="component" value="Chromosome"/>
</dbReference>
<keyword evidence="1 3" id="KW-0853">WD repeat</keyword>
<evidence type="ECO:0000313" key="4">
    <source>
        <dbReference type="EMBL" id="AFZ25453.1"/>
    </source>
</evidence>
<feature type="repeat" description="WD" evidence="3">
    <location>
        <begin position="12"/>
        <end position="53"/>
    </location>
</feature>
<dbReference type="InterPro" id="IPR001680">
    <property type="entry name" value="WD40_rpt"/>
</dbReference>
<dbReference type="SUPFAM" id="SSF50978">
    <property type="entry name" value="WD40 repeat-like"/>
    <property type="match status" value="1"/>
</dbReference>
<proteinExistence type="predicted"/>
<evidence type="ECO:0000256" key="1">
    <source>
        <dbReference type="ARBA" id="ARBA00022574"/>
    </source>
</evidence>
<dbReference type="PANTHER" id="PTHR19848">
    <property type="entry name" value="WD40 REPEAT PROTEIN"/>
    <property type="match status" value="1"/>
</dbReference>
<dbReference type="PROSITE" id="PS00678">
    <property type="entry name" value="WD_REPEATS_1"/>
    <property type="match status" value="1"/>
</dbReference>
<name>K9WZ10_9NOST</name>
<dbReference type="KEGG" id="csg:Cylst_3300"/>
<evidence type="ECO:0000256" key="3">
    <source>
        <dbReference type="PROSITE-ProRule" id="PRU00221"/>
    </source>
</evidence>
<dbReference type="eggNOG" id="COG2319">
    <property type="taxonomic scope" value="Bacteria"/>
</dbReference>
<evidence type="ECO:0000313" key="5">
    <source>
        <dbReference type="Proteomes" id="UP000010475"/>
    </source>
</evidence>
<dbReference type="InterPro" id="IPR036322">
    <property type="entry name" value="WD40_repeat_dom_sf"/>
</dbReference>
<dbReference type="EMBL" id="CP003642">
    <property type="protein sequence ID" value="AFZ25453.1"/>
    <property type="molecule type" value="Genomic_DNA"/>
</dbReference>
<dbReference type="InterPro" id="IPR019775">
    <property type="entry name" value="WD40_repeat_CS"/>
</dbReference>
<reference evidence="4 5" key="1">
    <citation type="submission" date="2012-06" db="EMBL/GenBank/DDBJ databases">
        <title>Finished chromosome of genome of Cylindrospermum stagnale PCC 7417.</title>
        <authorList>
            <consortium name="US DOE Joint Genome Institute"/>
            <person name="Gugger M."/>
            <person name="Coursin T."/>
            <person name="Rippka R."/>
            <person name="Tandeau De Marsac N."/>
            <person name="Huntemann M."/>
            <person name="Wei C.-L."/>
            <person name="Han J."/>
            <person name="Detter J.C."/>
            <person name="Han C."/>
            <person name="Tapia R."/>
            <person name="Chen A."/>
            <person name="Kyrpides N."/>
            <person name="Mavromatis K."/>
            <person name="Markowitz V."/>
            <person name="Szeto E."/>
            <person name="Ivanova N."/>
            <person name="Pagani I."/>
            <person name="Pati A."/>
            <person name="Goodwin L."/>
            <person name="Nordberg H.P."/>
            <person name="Cantor M.N."/>
            <person name="Hua S.X."/>
            <person name="Woyke T."/>
            <person name="Kerfeld C.A."/>
        </authorList>
    </citation>
    <scope>NUCLEOTIDE SEQUENCE [LARGE SCALE GENOMIC DNA]</scope>
    <source>
        <strain evidence="4 5">PCC 7417</strain>
    </source>
</reference>
<dbReference type="STRING" id="56107.Cylst_3300"/>
<gene>
    <name evidence="4" type="ORF">Cylst_3300</name>
</gene>
<dbReference type="PROSITE" id="PS50294">
    <property type="entry name" value="WD_REPEATS_REGION"/>
    <property type="match status" value="2"/>
</dbReference>
<dbReference type="PANTHER" id="PTHR19848:SF8">
    <property type="entry name" value="F-BOX AND WD REPEAT DOMAIN CONTAINING 7"/>
    <property type="match status" value="1"/>
</dbReference>
<evidence type="ECO:0000256" key="2">
    <source>
        <dbReference type="ARBA" id="ARBA00022737"/>
    </source>
</evidence>
<keyword evidence="5" id="KW-1185">Reference proteome</keyword>